<sequence>MIADLHGSFPKLPDGDLLIIAGDLTAHDKQVEYRKFAHCLAKLPYKKIIVIAGNHDNLLVKHDECPYRFFNYLDPLVTYLCDSGTEFQGLKIWGSPHSLWFEGINPDCAAFTGNESYLEKRFALIPDDIDILITHSPPHGILDKNKHGFECGSISLRNHMMRVKPKIHIFGHIHEQGSKHIDLATTKLYNASIMDANYKPKNKPITIEDI</sequence>
<organism evidence="2">
    <name type="scientific">uncultured Caudovirales phage</name>
    <dbReference type="NCBI Taxonomy" id="2100421"/>
    <lineage>
        <taxon>Viruses</taxon>
        <taxon>Duplodnaviria</taxon>
        <taxon>Heunggongvirae</taxon>
        <taxon>Uroviricota</taxon>
        <taxon>Caudoviricetes</taxon>
        <taxon>Peduoviridae</taxon>
        <taxon>Maltschvirus</taxon>
        <taxon>Maltschvirus maltsch</taxon>
    </lineage>
</organism>
<proteinExistence type="predicted"/>
<dbReference type="Pfam" id="PF00149">
    <property type="entry name" value="Metallophos"/>
    <property type="match status" value="1"/>
</dbReference>
<dbReference type="EMBL" id="LR796759">
    <property type="protein sequence ID" value="CAB4164374.1"/>
    <property type="molecule type" value="Genomic_DNA"/>
</dbReference>
<dbReference type="Gene3D" id="3.60.21.10">
    <property type="match status" value="1"/>
</dbReference>
<dbReference type="PANTHER" id="PTHR12905:SF0">
    <property type="entry name" value="CALCINEURIN-LIKE PHOSPHOESTERASE DOMAIN-CONTAINING PROTEIN"/>
    <property type="match status" value="1"/>
</dbReference>
<accession>A0A6J5PA19</accession>
<dbReference type="InterPro" id="IPR029052">
    <property type="entry name" value="Metallo-depent_PP-like"/>
</dbReference>
<evidence type="ECO:0000259" key="1">
    <source>
        <dbReference type="Pfam" id="PF00149"/>
    </source>
</evidence>
<gene>
    <name evidence="2" type="ORF">UFOVP816_25</name>
</gene>
<name>A0A6J5PA19_9CAUD</name>
<evidence type="ECO:0000313" key="2">
    <source>
        <dbReference type="EMBL" id="CAB4164374.1"/>
    </source>
</evidence>
<dbReference type="PANTHER" id="PTHR12905">
    <property type="entry name" value="METALLOPHOSPHOESTERASE"/>
    <property type="match status" value="1"/>
</dbReference>
<dbReference type="InterPro" id="IPR051693">
    <property type="entry name" value="UPF0046_metallophosphoest"/>
</dbReference>
<reference evidence="2" key="1">
    <citation type="submission" date="2020-04" db="EMBL/GenBank/DDBJ databases">
        <authorList>
            <person name="Chiriac C."/>
            <person name="Salcher M."/>
            <person name="Ghai R."/>
            <person name="Kavagutti S V."/>
        </authorList>
    </citation>
    <scope>NUCLEOTIDE SEQUENCE</scope>
</reference>
<dbReference type="SUPFAM" id="SSF56300">
    <property type="entry name" value="Metallo-dependent phosphatases"/>
    <property type="match status" value="1"/>
</dbReference>
<protein>
    <submittedName>
        <fullName evidence="2">Calcineurin-like phosphoesterase domain, ApaH type</fullName>
    </submittedName>
</protein>
<dbReference type="InterPro" id="IPR004843">
    <property type="entry name" value="Calcineurin-like_PHP"/>
</dbReference>
<feature type="domain" description="Calcineurin-like phosphoesterase" evidence="1">
    <location>
        <begin position="10"/>
        <end position="175"/>
    </location>
</feature>
<dbReference type="GO" id="GO:0016787">
    <property type="term" value="F:hydrolase activity"/>
    <property type="evidence" value="ECO:0007669"/>
    <property type="project" value="InterPro"/>
</dbReference>